<dbReference type="GO" id="GO:0032259">
    <property type="term" value="P:methylation"/>
    <property type="evidence" value="ECO:0007669"/>
    <property type="project" value="UniProtKB-KW"/>
</dbReference>
<evidence type="ECO:0000256" key="2">
    <source>
        <dbReference type="ARBA" id="ARBA00022490"/>
    </source>
</evidence>
<dbReference type="AlphaFoldDB" id="A0A0D2JLU6"/>
<dbReference type="SUPFAM" id="SSF53335">
    <property type="entry name" value="S-adenosyl-L-methionine-dependent methyltransferases"/>
    <property type="match status" value="1"/>
</dbReference>
<protein>
    <submittedName>
        <fullName evidence="5">N(6)-adenine-specific DNA methyltransferase 2</fullName>
    </submittedName>
</protein>
<evidence type="ECO:0000313" key="6">
    <source>
        <dbReference type="Proteomes" id="UP000054498"/>
    </source>
</evidence>
<dbReference type="Proteomes" id="UP000054498">
    <property type="component" value="Unassembled WGS sequence"/>
</dbReference>
<keyword evidence="4 5" id="KW-0808">Transferase</keyword>
<dbReference type="InterPro" id="IPR019369">
    <property type="entry name" value="Efm5/EEF1AKMT1"/>
</dbReference>
<evidence type="ECO:0000256" key="4">
    <source>
        <dbReference type="ARBA" id="ARBA00022679"/>
    </source>
</evidence>
<name>A0A0D2JLU6_9CHLO</name>
<reference evidence="5 6" key="1">
    <citation type="journal article" date="2013" name="BMC Genomics">
        <title>Reconstruction of the lipid metabolism for the microalga Monoraphidium neglectum from its genome sequence reveals characteristics suitable for biofuel production.</title>
        <authorList>
            <person name="Bogen C."/>
            <person name="Al-Dilaimi A."/>
            <person name="Albersmeier A."/>
            <person name="Wichmann J."/>
            <person name="Grundmann M."/>
            <person name="Rupp O."/>
            <person name="Lauersen K.J."/>
            <person name="Blifernez-Klassen O."/>
            <person name="Kalinowski J."/>
            <person name="Goesmann A."/>
            <person name="Mussgnug J.H."/>
            <person name="Kruse O."/>
        </authorList>
    </citation>
    <scope>NUCLEOTIDE SEQUENCE [LARGE SCALE GENOMIC DNA]</scope>
    <source>
        <strain evidence="5 6">SAG 48.87</strain>
    </source>
</reference>
<proteinExistence type="predicted"/>
<evidence type="ECO:0000256" key="1">
    <source>
        <dbReference type="ARBA" id="ARBA00004496"/>
    </source>
</evidence>
<dbReference type="GO" id="GO:0016279">
    <property type="term" value="F:protein-lysine N-methyltransferase activity"/>
    <property type="evidence" value="ECO:0007669"/>
    <property type="project" value="InterPro"/>
</dbReference>
<dbReference type="OrthoDB" id="206354at2759"/>
<organism evidence="5 6">
    <name type="scientific">Monoraphidium neglectum</name>
    <dbReference type="NCBI Taxonomy" id="145388"/>
    <lineage>
        <taxon>Eukaryota</taxon>
        <taxon>Viridiplantae</taxon>
        <taxon>Chlorophyta</taxon>
        <taxon>core chlorophytes</taxon>
        <taxon>Chlorophyceae</taxon>
        <taxon>CS clade</taxon>
        <taxon>Sphaeropleales</taxon>
        <taxon>Selenastraceae</taxon>
        <taxon>Monoraphidium</taxon>
    </lineage>
</organism>
<dbReference type="Pfam" id="PF10237">
    <property type="entry name" value="N6-adenineMlase"/>
    <property type="match status" value="1"/>
</dbReference>
<evidence type="ECO:0000313" key="5">
    <source>
        <dbReference type="EMBL" id="KIZ00168.1"/>
    </source>
</evidence>
<dbReference type="InterPro" id="IPR029063">
    <property type="entry name" value="SAM-dependent_MTases_sf"/>
</dbReference>
<dbReference type="STRING" id="145388.A0A0D2JLU6"/>
<keyword evidence="3 5" id="KW-0489">Methyltransferase</keyword>
<dbReference type="KEGG" id="mng:MNEG_7794"/>
<dbReference type="PANTHER" id="PTHR13200">
    <property type="entry name" value="EEF1A LYSINE METHYLTRANSFERASE 1"/>
    <property type="match status" value="1"/>
</dbReference>
<dbReference type="PANTHER" id="PTHR13200:SF1">
    <property type="entry name" value="NUCLEIC ACID BINDING PROTEIN"/>
    <property type="match status" value="1"/>
</dbReference>
<sequence length="184" mass="20080">MVAVEPQTFLERHDERADFNQYWYSGSTISALVQEILDAAPAGDKVAFLSTPSLFYSLPENAVLLDYDEASFGTSPAFVRYDYNAPEQLPEKLAGSCGMLVIDPPFITEPVWRQYARTAALLLAPGGRVICSTVAENAPLMAELFGATACAFKPAIPHLVYQYSLFCSYAPTALSQGNPEVPDE</sequence>
<dbReference type="GeneID" id="25740670"/>
<dbReference type="EMBL" id="KK101635">
    <property type="protein sequence ID" value="KIZ00168.1"/>
    <property type="molecule type" value="Genomic_DNA"/>
</dbReference>
<gene>
    <name evidence="5" type="ORF">MNEG_7794</name>
</gene>
<keyword evidence="2" id="KW-0963">Cytoplasm</keyword>
<dbReference type="InterPro" id="IPR041370">
    <property type="entry name" value="Mlase_EEF1AKMT1/ZCCHC4"/>
</dbReference>
<comment type="subcellular location">
    <subcellularLocation>
        <location evidence="1">Cytoplasm</location>
    </subcellularLocation>
</comment>
<keyword evidence="6" id="KW-1185">Reference proteome</keyword>
<dbReference type="GO" id="GO:0005737">
    <property type="term" value="C:cytoplasm"/>
    <property type="evidence" value="ECO:0007669"/>
    <property type="project" value="UniProtKB-SubCell"/>
</dbReference>
<evidence type="ECO:0000256" key="3">
    <source>
        <dbReference type="ARBA" id="ARBA00022603"/>
    </source>
</evidence>
<accession>A0A0D2JLU6</accession>
<dbReference type="RefSeq" id="XP_013899187.1">
    <property type="nucleotide sequence ID" value="XM_014043733.1"/>
</dbReference>